<dbReference type="Gene3D" id="1.10.10.10">
    <property type="entry name" value="Winged helix-like DNA-binding domain superfamily/Winged helix DNA-binding domain"/>
    <property type="match status" value="1"/>
</dbReference>
<dbReference type="GO" id="GO:0006355">
    <property type="term" value="P:regulation of DNA-templated transcription"/>
    <property type="evidence" value="ECO:0007669"/>
    <property type="project" value="InterPro"/>
</dbReference>
<evidence type="ECO:0000256" key="1">
    <source>
        <dbReference type="ARBA" id="ARBA00023125"/>
    </source>
</evidence>
<dbReference type="InterPro" id="IPR016032">
    <property type="entry name" value="Sig_transdc_resp-reg_C-effctor"/>
</dbReference>
<sequence length="243" mass="28264">MKPYLSVIVFLFLVLSSATMSIKSYNGAKDTIVADMNQALEQTLQTKTEAWITPDTIINYRKNLKIETLRNESFLTYAAAKTPQTLCSRRMEWKNRDKENIVFQSYATCSALTIWQLSDQRYSTFTLLLAFVWLASSIYWIRKSKLGTIVLNSFIYSSDTQMFYDLEQKPIPFTPMQLQLMQLFLAADHHQLSKQTICDTLWHKKPDASETLYTLIRRTKVVLKERVGLKIVTERGGNYRLEK</sequence>
<comment type="caution">
    <text evidence="5">The sequence shown here is derived from an EMBL/GenBank/DDBJ whole genome shotgun (WGS) entry which is preliminary data.</text>
</comment>
<keyword evidence="1 2" id="KW-0238">DNA-binding</keyword>
<keyword evidence="3" id="KW-0472">Membrane</keyword>
<accession>A0A096ASG7</accession>
<dbReference type="EMBL" id="JRNR01000031">
    <property type="protein sequence ID" value="KGF49690.1"/>
    <property type="molecule type" value="Genomic_DNA"/>
</dbReference>
<dbReference type="InterPro" id="IPR036388">
    <property type="entry name" value="WH-like_DNA-bd_sf"/>
</dbReference>
<dbReference type="Proteomes" id="UP000029538">
    <property type="component" value="Unassembled WGS sequence"/>
</dbReference>
<protein>
    <submittedName>
        <fullName evidence="5">Transcriptional regulator</fullName>
    </submittedName>
</protein>
<dbReference type="GeneID" id="91081618"/>
<dbReference type="AlphaFoldDB" id="A0A096ASG7"/>
<dbReference type="GO" id="GO:0000160">
    <property type="term" value="P:phosphorelay signal transduction system"/>
    <property type="evidence" value="ECO:0007669"/>
    <property type="project" value="InterPro"/>
</dbReference>
<feature type="domain" description="OmpR/PhoB-type" evidence="4">
    <location>
        <begin position="146"/>
        <end position="243"/>
    </location>
</feature>
<gene>
    <name evidence="5" type="ORF">HMPREF0654_04340</name>
</gene>
<evidence type="ECO:0000256" key="2">
    <source>
        <dbReference type="PROSITE-ProRule" id="PRU01091"/>
    </source>
</evidence>
<dbReference type="PROSITE" id="PS51755">
    <property type="entry name" value="OMPR_PHOB"/>
    <property type="match status" value="1"/>
</dbReference>
<dbReference type="GO" id="GO:0003677">
    <property type="term" value="F:DNA binding"/>
    <property type="evidence" value="ECO:0007669"/>
    <property type="project" value="UniProtKB-UniRule"/>
</dbReference>
<evidence type="ECO:0000256" key="3">
    <source>
        <dbReference type="SAM" id="Phobius"/>
    </source>
</evidence>
<dbReference type="RefSeq" id="WP_021669707.1">
    <property type="nucleotide sequence ID" value="NZ_JRNR01000031.1"/>
</dbReference>
<proteinExistence type="predicted"/>
<keyword evidence="3" id="KW-0812">Transmembrane</keyword>
<dbReference type="SUPFAM" id="SSF46894">
    <property type="entry name" value="C-terminal effector domain of the bipartite response regulators"/>
    <property type="match status" value="1"/>
</dbReference>
<evidence type="ECO:0000259" key="4">
    <source>
        <dbReference type="PROSITE" id="PS51755"/>
    </source>
</evidence>
<keyword evidence="3" id="KW-1133">Transmembrane helix</keyword>
<feature type="DNA-binding region" description="OmpR/PhoB-type" evidence="2">
    <location>
        <begin position="146"/>
        <end position="243"/>
    </location>
</feature>
<reference evidence="5 6" key="1">
    <citation type="submission" date="2014-07" db="EMBL/GenBank/DDBJ databases">
        <authorList>
            <person name="McCorrison J."/>
            <person name="Sanka R."/>
            <person name="Torralba M."/>
            <person name="Gillis M."/>
            <person name="Haft D.H."/>
            <person name="Methe B."/>
            <person name="Sutton G."/>
            <person name="Nelson K.E."/>
        </authorList>
    </citation>
    <scope>NUCLEOTIDE SEQUENCE [LARGE SCALE GENOMIC DNA]</scope>
    <source>
        <strain evidence="5 6">DNF00882</strain>
    </source>
</reference>
<feature type="transmembrane region" description="Helical" evidence="3">
    <location>
        <begin position="122"/>
        <end position="141"/>
    </location>
</feature>
<evidence type="ECO:0000313" key="6">
    <source>
        <dbReference type="Proteomes" id="UP000029538"/>
    </source>
</evidence>
<name>A0A096ASG7_9BACT</name>
<dbReference type="Pfam" id="PF00486">
    <property type="entry name" value="Trans_reg_C"/>
    <property type="match status" value="1"/>
</dbReference>
<dbReference type="SMART" id="SM00862">
    <property type="entry name" value="Trans_reg_C"/>
    <property type="match status" value="1"/>
</dbReference>
<dbReference type="InterPro" id="IPR001867">
    <property type="entry name" value="OmpR/PhoB-type_DNA-bd"/>
</dbReference>
<evidence type="ECO:0000313" key="5">
    <source>
        <dbReference type="EMBL" id="KGF49690.1"/>
    </source>
</evidence>
<organism evidence="5 6">
    <name type="scientific">Prevotella disiens DNF00882</name>
    <dbReference type="NCBI Taxonomy" id="1401075"/>
    <lineage>
        <taxon>Bacteria</taxon>
        <taxon>Pseudomonadati</taxon>
        <taxon>Bacteroidota</taxon>
        <taxon>Bacteroidia</taxon>
        <taxon>Bacteroidales</taxon>
        <taxon>Prevotellaceae</taxon>
        <taxon>Prevotella</taxon>
    </lineage>
</organism>